<evidence type="ECO:0000256" key="5">
    <source>
        <dbReference type="RuleBase" id="RU004379"/>
    </source>
</evidence>
<dbReference type="VEuPathDB" id="FungiDB:DNF11_2974"/>
<feature type="transmembrane region" description="Helical" evidence="5">
    <location>
        <begin position="155"/>
        <end position="175"/>
    </location>
</feature>
<dbReference type="PANTHER" id="PTHR23291:SF112">
    <property type="entry name" value="GROWTH HORMONE-INDUCIBLE TRANSMEMBRANE PROTEIN"/>
    <property type="match status" value="1"/>
</dbReference>
<name>A0A3G2S765_MALR7</name>
<dbReference type="InterPro" id="IPR006214">
    <property type="entry name" value="Bax_inhibitor_1-related"/>
</dbReference>
<keyword evidence="4 5" id="KW-0472">Membrane</keyword>
<evidence type="ECO:0000313" key="7">
    <source>
        <dbReference type="EMBL" id="AYO43924.1"/>
    </source>
</evidence>
<protein>
    <submittedName>
        <fullName evidence="7">Growth hormone-inducible transmembrane protein</fullName>
    </submittedName>
</protein>
<comment type="subcellular location">
    <subcellularLocation>
        <location evidence="1">Membrane</location>
        <topology evidence="1">Multi-pass membrane protein</topology>
    </subcellularLocation>
</comment>
<dbReference type="GO" id="GO:0005743">
    <property type="term" value="C:mitochondrial inner membrane"/>
    <property type="evidence" value="ECO:0007669"/>
    <property type="project" value="TreeGrafter"/>
</dbReference>
<feature type="transmembrane region" description="Helical" evidence="5">
    <location>
        <begin position="210"/>
        <end position="230"/>
    </location>
</feature>
<evidence type="ECO:0000313" key="8">
    <source>
        <dbReference type="Proteomes" id="UP000269793"/>
    </source>
</evidence>
<feature type="transmembrane region" description="Helical" evidence="5">
    <location>
        <begin position="237"/>
        <end position="257"/>
    </location>
</feature>
<organism evidence="7 8">
    <name type="scientific">Malassezia restricta (strain ATCC 96810 / NBRC 103918 / CBS 7877)</name>
    <name type="common">Seborrheic dermatitis infection agent</name>
    <dbReference type="NCBI Taxonomy" id="425264"/>
    <lineage>
        <taxon>Eukaryota</taxon>
        <taxon>Fungi</taxon>
        <taxon>Dikarya</taxon>
        <taxon>Basidiomycota</taxon>
        <taxon>Ustilaginomycotina</taxon>
        <taxon>Malasseziomycetes</taxon>
        <taxon>Malasseziales</taxon>
        <taxon>Malasseziaceae</taxon>
        <taxon>Malassezia</taxon>
    </lineage>
</organism>
<evidence type="ECO:0000256" key="1">
    <source>
        <dbReference type="ARBA" id="ARBA00004141"/>
    </source>
</evidence>
<feature type="transmembrane region" description="Helical" evidence="5">
    <location>
        <begin position="126"/>
        <end position="143"/>
    </location>
</feature>
<keyword evidence="2 5" id="KW-0812">Transmembrane</keyword>
<dbReference type="Proteomes" id="UP000269793">
    <property type="component" value="Chromosome V"/>
</dbReference>
<dbReference type="OrthoDB" id="1277691at2759"/>
<keyword evidence="8" id="KW-1185">Reference proteome</keyword>
<evidence type="ECO:0000256" key="2">
    <source>
        <dbReference type="ARBA" id="ARBA00022692"/>
    </source>
</evidence>
<evidence type="ECO:0000256" key="6">
    <source>
        <dbReference type="SAM" id="MobiDB-lite"/>
    </source>
</evidence>
<accession>A0A3G2S765</accession>
<feature type="transmembrane region" description="Helical" evidence="5">
    <location>
        <begin position="88"/>
        <end position="106"/>
    </location>
</feature>
<dbReference type="AlphaFoldDB" id="A0A3G2S765"/>
<feature type="region of interest" description="Disordered" evidence="6">
    <location>
        <begin position="50"/>
        <end position="69"/>
    </location>
</feature>
<evidence type="ECO:0000256" key="4">
    <source>
        <dbReference type="ARBA" id="ARBA00023136"/>
    </source>
</evidence>
<sequence>MFLATRIAQPCMVSRTAAMAARSLSTKSAARSAPLATRSPVMQQVRLMRHTRFQRPQPRSPAYAETGSEYQSSYGPSSFASQGGWTRALTSVGIVAGTAIGLNLFFNRETRGALSVYESQYLNSTFTYLGTGLTITGLAAYGLHRFGYSARIMMANPWLVLGVGLVASIGGMMGAQALPPNHPAKVPCWLLFNLSQAAVLSPLMFLNPAVLTRAGLYTAGLMGSLCYVGATAKENQYLFLGGPLLAGVTIVALSSLAPLVLPMRFARTLAATEAICLYGGLAVFGGFVLWDTQKILHRARLATAGLIPADPLRESIGLELDFINIFTRIVQILALRDQRRR</sequence>
<dbReference type="PANTHER" id="PTHR23291">
    <property type="entry name" value="BAX INHIBITOR-RELATED"/>
    <property type="match status" value="1"/>
</dbReference>
<dbReference type="Pfam" id="PF01027">
    <property type="entry name" value="Bax1-I"/>
    <property type="match status" value="1"/>
</dbReference>
<keyword evidence="3 5" id="KW-1133">Transmembrane helix</keyword>
<proteinExistence type="inferred from homology"/>
<reference evidence="7 8" key="1">
    <citation type="submission" date="2018-10" db="EMBL/GenBank/DDBJ databases">
        <title>Complete genome sequence of Malassezia restricta CBS 7877.</title>
        <authorList>
            <person name="Morand S.C."/>
            <person name="Bertignac M."/>
            <person name="Iltis A."/>
            <person name="Kolder I."/>
            <person name="Pirovano W."/>
            <person name="Jourdain R."/>
            <person name="Clavaud C."/>
        </authorList>
    </citation>
    <scope>NUCLEOTIDE SEQUENCE [LARGE SCALE GENOMIC DNA]</scope>
    <source>
        <strain evidence="7 8">CBS 7877</strain>
    </source>
</reference>
<comment type="similarity">
    <text evidence="5">Belongs to the BI1 family.</text>
</comment>
<gene>
    <name evidence="7" type="primary">GHITM</name>
    <name evidence="7" type="ORF">DNF11_2974</name>
</gene>
<evidence type="ECO:0000256" key="3">
    <source>
        <dbReference type="ARBA" id="ARBA00022989"/>
    </source>
</evidence>
<dbReference type="EMBL" id="CP033152">
    <property type="protein sequence ID" value="AYO43924.1"/>
    <property type="molecule type" value="Genomic_DNA"/>
</dbReference>
<dbReference type="STRING" id="425264.A0A3G2S765"/>
<feature type="transmembrane region" description="Helical" evidence="5">
    <location>
        <begin position="269"/>
        <end position="290"/>
    </location>
</feature>